<dbReference type="SUPFAM" id="SSF57850">
    <property type="entry name" value="RING/U-box"/>
    <property type="match status" value="1"/>
</dbReference>
<feature type="compositionally biased region" description="Basic and acidic residues" evidence="1">
    <location>
        <begin position="174"/>
        <end position="184"/>
    </location>
</feature>
<evidence type="ECO:0000313" key="2">
    <source>
        <dbReference type="EMBL" id="KAJ3486479.1"/>
    </source>
</evidence>
<dbReference type="EMBL" id="JANAWD010000120">
    <property type="protein sequence ID" value="KAJ3486479.1"/>
    <property type="molecule type" value="Genomic_DNA"/>
</dbReference>
<feature type="compositionally biased region" description="Polar residues" evidence="1">
    <location>
        <begin position="138"/>
        <end position="158"/>
    </location>
</feature>
<dbReference type="Proteomes" id="UP001212997">
    <property type="component" value="Unassembled WGS sequence"/>
</dbReference>
<feature type="compositionally biased region" description="Low complexity" evidence="1">
    <location>
        <begin position="221"/>
        <end position="232"/>
    </location>
</feature>
<dbReference type="AlphaFoldDB" id="A0AAD5V5C0"/>
<proteinExistence type="predicted"/>
<reference evidence="2" key="1">
    <citation type="submission" date="2022-07" db="EMBL/GenBank/DDBJ databases">
        <title>Genome Sequence of Physisporinus lineatus.</title>
        <authorList>
            <person name="Buettner E."/>
        </authorList>
    </citation>
    <scope>NUCLEOTIDE SEQUENCE</scope>
    <source>
        <strain evidence="2">VT162</strain>
    </source>
</reference>
<comment type="caution">
    <text evidence="2">The sequence shown here is derived from an EMBL/GenBank/DDBJ whole genome shotgun (WGS) entry which is preliminary data.</text>
</comment>
<gene>
    <name evidence="2" type="ORF">NLI96_g4219</name>
</gene>
<feature type="region of interest" description="Disordered" evidence="1">
    <location>
        <begin position="70"/>
        <end position="276"/>
    </location>
</feature>
<name>A0AAD5V5C0_9APHY</name>
<keyword evidence="3" id="KW-1185">Reference proteome</keyword>
<organism evidence="2 3">
    <name type="scientific">Meripilus lineatus</name>
    <dbReference type="NCBI Taxonomy" id="2056292"/>
    <lineage>
        <taxon>Eukaryota</taxon>
        <taxon>Fungi</taxon>
        <taxon>Dikarya</taxon>
        <taxon>Basidiomycota</taxon>
        <taxon>Agaricomycotina</taxon>
        <taxon>Agaricomycetes</taxon>
        <taxon>Polyporales</taxon>
        <taxon>Meripilaceae</taxon>
        <taxon>Meripilus</taxon>
    </lineage>
</organism>
<dbReference type="InterPro" id="IPR013083">
    <property type="entry name" value="Znf_RING/FYVE/PHD"/>
</dbReference>
<protein>
    <submittedName>
        <fullName evidence="2">Uncharacterized protein</fullName>
    </submittedName>
</protein>
<dbReference type="Gene3D" id="3.30.40.10">
    <property type="entry name" value="Zinc/RING finger domain, C3HC4 (zinc finger)"/>
    <property type="match status" value="1"/>
</dbReference>
<feature type="compositionally biased region" description="Polar residues" evidence="1">
    <location>
        <begin position="243"/>
        <end position="268"/>
    </location>
</feature>
<sequence length="323" mass="34613">MYSTNSLSVSWGPLICVTKHGAAIHPNADPASLCKIQPASSEESLESKPGQSRFEDAKVISISDVVPKGITIGRAPPSGFEKPLVEDPWDPLSPRERLNASAPVFISSRETSLHRSPGKGEESTGQSSSKLSEGIKATTDSHVPSGSDQFSEAVNQAISTSPDTSDPDSDSLPELDHSIVDRDISSLPTFKLPMPLRRGRQPEAGTMPQGDDRDHDSPTLVSSSSGVSSVSSMEDTDGKDDTPSTPRINSSHAACATISRSRGSSPHASESKKVHQANEQFTRLVLQTHLMWSCRVCGKDPVDPVTTLCGHIFCHRYGTTSQW</sequence>
<evidence type="ECO:0000256" key="1">
    <source>
        <dbReference type="SAM" id="MobiDB-lite"/>
    </source>
</evidence>
<accession>A0AAD5V5C0</accession>
<evidence type="ECO:0000313" key="3">
    <source>
        <dbReference type="Proteomes" id="UP001212997"/>
    </source>
</evidence>